<protein>
    <recommendedName>
        <fullName evidence="4">DUF4168 domain-containing protein</fullName>
    </recommendedName>
</protein>
<dbReference type="RefSeq" id="WP_379660702.1">
    <property type="nucleotide sequence ID" value="NZ_JBHUDG010000001.1"/>
</dbReference>
<reference evidence="3" key="1">
    <citation type="journal article" date="2019" name="Int. J. Syst. Evol. Microbiol.">
        <title>The Global Catalogue of Microorganisms (GCM) 10K type strain sequencing project: providing services to taxonomists for standard genome sequencing and annotation.</title>
        <authorList>
            <consortium name="The Broad Institute Genomics Platform"/>
            <consortium name="The Broad Institute Genome Sequencing Center for Infectious Disease"/>
            <person name="Wu L."/>
            <person name="Ma J."/>
        </authorList>
    </citation>
    <scope>NUCLEOTIDE SEQUENCE [LARGE SCALE GENOMIC DNA]</scope>
    <source>
        <strain evidence="3">CCUG 53762</strain>
    </source>
</reference>
<evidence type="ECO:0000256" key="1">
    <source>
        <dbReference type="SAM" id="SignalP"/>
    </source>
</evidence>
<keyword evidence="1" id="KW-0732">Signal</keyword>
<evidence type="ECO:0000313" key="2">
    <source>
        <dbReference type="EMBL" id="MFD1628315.1"/>
    </source>
</evidence>
<dbReference type="EMBL" id="JBHUDG010000001">
    <property type="protein sequence ID" value="MFD1628315.1"/>
    <property type="molecule type" value="Genomic_DNA"/>
</dbReference>
<evidence type="ECO:0008006" key="4">
    <source>
        <dbReference type="Google" id="ProtNLM"/>
    </source>
</evidence>
<name>A0ABW4I6E3_9SPHI</name>
<dbReference type="Proteomes" id="UP001597118">
    <property type="component" value="Unassembled WGS sequence"/>
</dbReference>
<feature type="chain" id="PRO_5045143529" description="DUF4168 domain-containing protein" evidence="1">
    <location>
        <begin position="20"/>
        <end position="110"/>
    </location>
</feature>
<gene>
    <name evidence="2" type="ORF">ACFSAH_00420</name>
</gene>
<feature type="signal peptide" evidence="1">
    <location>
        <begin position="1"/>
        <end position="19"/>
    </location>
</feature>
<comment type="caution">
    <text evidence="2">The sequence shown here is derived from an EMBL/GenBank/DDBJ whole genome shotgun (WGS) entry which is preliminary data.</text>
</comment>
<proteinExistence type="predicted"/>
<evidence type="ECO:0000313" key="3">
    <source>
        <dbReference type="Proteomes" id="UP001597118"/>
    </source>
</evidence>
<organism evidence="2 3">
    <name type="scientific">Pseudopedobacter beijingensis</name>
    <dbReference type="NCBI Taxonomy" id="1207056"/>
    <lineage>
        <taxon>Bacteria</taxon>
        <taxon>Pseudomonadati</taxon>
        <taxon>Bacteroidota</taxon>
        <taxon>Sphingobacteriia</taxon>
        <taxon>Sphingobacteriales</taxon>
        <taxon>Sphingobacteriaceae</taxon>
        <taxon>Pseudopedobacter</taxon>
    </lineage>
</organism>
<accession>A0ABW4I6E3</accession>
<keyword evidence="3" id="KW-1185">Reference proteome</keyword>
<sequence>MKKLSLLTLLVGLFFFANAQNKPSFSYYSLETLEAIGTSKEQQTQIFEIRKNSEERVRAVKKDASLNEEEKKAKYKEIYGEGGALYKKVLTSEQNEKLKILFKEFQENNK</sequence>